<evidence type="ECO:0000313" key="2">
    <source>
        <dbReference type="EMBL" id="GCC31932.1"/>
    </source>
</evidence>
<evidence type="ECO:0000313" key="3">
    <source>
        <dbReference type="Proteomes" id="UP000287033"/>
    </source>
</evidence>
<dbReference type="OrthoDB" id="17646at2759"/>
<dbReference type="PROSITE" id="PS51269">
    <property type="entry name" value="COMM"/>
    <property type="match status" value="1"/>
</dbReference>
<dbReference type="PANTHER" id="PTHR16231:SF0">
    <property type="entry name" value="COMM DOMAIN-CONTAINING PROTEIN 8"/>
    <property type="match status" value="1"/>
</dbReference>
<reference evidence="2 3" key="1">
    <citation type="journal article" date="2018" name="Nat. Ecol. Evol.">
        <title>Shark genomes provide insights into elasmobranch evolution and the origin of vertebrates.</title>
        <authorList>
            <person name="Hara Y"/>
            <person name="Yamaguchi K"/>
            <person name="Onimaru K"/>
            <person name="Kadota M"/>
            <person name="Koyanagi M"/>
            <person name="Keeley SD"/>
            <person name="Tatsumi K"/>
            <person name="Tanaka K"/>
            <person name="Motone F"/>
            <person name="Kageyama Y"/>
            <person name="Nozu R"/>
            <person name="Adachi N"/>
            <person name="Nishimura O"/>
            <person name="Nakagawa R"/>
            <person name="Tanegashima C"/>
            <person name="Kiyatake I"/>
            <person name="Matsumoto R"/>
            <person name="Murakumo K"/>
            <person name="Nishida K"/>
            <person name="Terakita A"/>
            <person name="Kuratani S"/>
            <person name="Sato K"/>
            <person name="Hyodo S Kuraku.S."/>
        </authorList>
    </citation>
    <scope>NUCLEOTIDE SEQUENCE [LARGE SCALE GENOMIC DNA]</scope>
</reference>
<dbReference type="OMA" id="KLCHRVV"/>
<dbReference type="Pfam" id="PF07258">
    <property type="entry name" value="COMM_domain"/>
    <property type="match status" value="1"/>
</dbReference>
<protein>
    <recommendedName>
        <fullName evidence="1">COMM domain-containing protein</fullName>
    </recommendedName>
</protein>
<name>A0A401SNG3_CHIPU</name>
<dbReference type="Pfam" id="PF22838">
    <property type="entry name" value="COMMD8_HN"/>
    <property type="match status" value="1"/>
</dbReference>
<keyword evidence="3" id="KW-1185">Reference proteome</keyword>
<dbReference type="Proteomes" id="UP000287033">
    <property type="component" value="Unassembled WGS sequence"/>
</dbReference>
<dbReference type="EMBL" id="BEZZ01000400">
    <property type="protein sequence ID" value="GCC31932.1"/>
    <property type="molecule type" value="Genomic_DNA"/>
</dbReference>
<dbReference type="CDD" id="cd04756">
    <property type="entry name" value="Commd8"/>
    <property type="match status" value="1"/>
</dbReference>
<gene>
    <name evidence="2" type="ORF">chiPu_0010392</name>
</gene>
<dbReference type="STRING" id="137246.A0A401SNG3"/>
<sequence>MDSPTVERAATLPLLAKLVAEECPRFIHRVIDGICGRALPRFRDYGNIWSLIEWMEVLEEASTFVKHASGKHLPDEEILQLLDGLSAPHQEAVLNCLKARKDELQSALIEKTNAVSSAYLQDFDWQLKLPLSSDKIAFLQTPLLNLDLDVKENGVVKPVSIEMDKEELQTLIHSLEAANKVVLQIK</sequence>
<dbReference type="InterPro" id="IPR047155">
    <property type="entry name" value="COMMD4/6/7/8"/>
</dbReference>
<dbReference type="PANTHER" id="PTHR16231">
    <property type="entry name" value="COMM DOMAIN-CONTAINING PROTEIN 4-8 FAMILY MEMBER"/>
    <property type="match status" value="1"/>
</dbReference>
<dbReference type="AlphaFoldDB" id="A0A401SNG3"/>
<proteinExistence type="predicted"/>
<feature type="domain" description="COMM" evidence="1">
    <location>
        <begin position="119"/>
        <end position="186"/>
    </location>
</feature>
<comment type="caution">
    <text evidence="2">The sequence shown here is derived from an EMBL/GenBank/DDBJ whole genome shotgun (WGS) entry which is preliminary data.</text>
</comment>
<organism evidence="2 3">
    <name type="scientific">Chiloscyllium punctatum</name>
    <name type="common">Brownbanded bambooshark</name>
    <name type="synonym">Hemiscyllium punctatum</name>
    <dbReference type="NCBI Taxonomy" id="137246"/>
    <lineage>
        <taxon>Eukaryota</taxon>
        <taxon>Metazoa</taxon>
        <taxon>Chordata</taxon>
        <taxon>Craniata</taxon>
        <taxon>Vertebrata</taxon>
        <taxon>Chondrichthyes</taxon>
        <taxon>Elasmobranchii</taxon>
        <taxon>Galeomorphii</taxon>
        <taxon>Galeoidea</taxon>
        <taxon>Orectolobiformes</taxon>
        <taxon>Hemiscylliidae</taxon>
        <taxon>Chiloscyllium</taxon>
    </lineage>
</organism>
<dbReference type="InterPro" id="IPR017920">
    <property type="entry name" value="COMM"/>
</dbReference>
<dbReference type="InterPro" id="IPR055184">
    <property type="entry name" value="COMMD8_HN"/>
</dbReference>
<accession>A0A401SNG3</accession>
<evidence type="ECO:0000259" key="1">
    <source>
        <dbReference type="PROSITE" id="PS51269"/>
    </source>
</evidence>
<dbReference type="InterPro" id="IPR047235">
    <property type="entry name" value="COMMD8"/>
</dbReference>